<reference evidence="3" key="1">
    <citation type="journal article" date="2013" name="Genome Announc.">
        <title>Draft genome sequence of the basidiomycetous yeast-like fungus Pseudozyma hubeiensis SY62, which produces an abundant amount of the biosurfactant mannosylerythritol lipids.</title>
        <authorList>
            <person name="Konishi M."/>
            <person name="Hatada Y."/>
            <person name="Horiuchi J."/>
        </authorList>
    </citation>
    <scope>NUCLEOTIDE SEQUENCE [LARGE SCALE GENOMIC DNA]</scope>
    <source>
        <strain evidence="3">SY62</strain>
    </source>
</reference>
<dbReference type="GeneID" id="24109619"/>
<accession>R9P5R6</accession>
<dbReference type="EMBL" id="DF238805">
    <property type="protein sequence ID" value="GAC96753.1"/>
    <property type="molecule type" value="Genomic_DNA"/>
</dbReference>
<proteinExistence type="predicted"/>
<keyword evidence="1" id="KW-1133">Transmembrane helix</keyword>
<keyword evidence="1" id="KW-0812">Transmembrane</keyword>
<dbReference type="HOGENOM" id="CLU_1949772_0_0_1"/>
<keyword evidence="3" id="KW-1185">Reference proteome</keyword>
<evidence type="ECO:0000313" key="3">
    <source>
        <dbReference type="Proteomes" id="UP000014071"/>
    </source>
</evidence>
<protein>
    <submittedName>
        <fullName evidence="2">Uncharacterized protein</fullName>
    </submittedName>
</protein>
<sequence length="129" mass="14539">MMRGEEGDDDVIVRRRSDGVDRGLRGRALRRGRSGWSGRWRMRLSVRSRVYRWAGHAAVMAWLLASMPLCVFRAVIRERIVLRVGGGAVKTRRQSGRAKGLAIDAQTWRGSVDQDPGGVRCGPKARLRR</sequence>
<organism evidence="2 3">
    <name type="scientific">Pseudozyma hubeiensis (strain SY62)</name>
    <name type="common">Yeast</name>
    <dbReference type="NCBI Taxonomy" id="1305764"/>
    <lineage>
        <taxon>Eukaryota</taxon>
        <taxon>Fungi</taxon>
        <taxon>Dikarya</taxon>
        <taxon>Basidiomycota</taxon>
        <taxon>Ustilaginomycotina</taxon>
        <taxon>Ustilaginomycetes</taxon>
        <taxon>Ustilaginales</taxon>
        <taxon>Ustilaginaceae</taxon>
        <taxon>Pseudozyma</taxon>
    </lineage>
</organism>
<dbReference type="RefSeq" id="XP_012190340.1">
    <property type="nucleotide sequence ID" value="XM_012334950.1"/>
</dbReference>
<name>R9P5R6_PSEHS</name>
<dbReference type="AlphaFoldDB" id="R9P5R6"/>
<dbReference type="Proteomes" id="UP000014071">
    <property type="component" value="Unassembled WGS sequence"/>
</dbReference>
<feature type="transmembrane region" description="Helical" evidence="1">
    <location>
        <begin position="53"/>
        <end position="76"/>
    </location>
</feature>
<evidence type="ECO:0000313" key="2">
    <source>
        <dbReference type="EMBL" id="GAC96753.1"/>
    </source>
</evidence>
<evidence type="ECO:0000256" key="1">
    <source>
        <dbReference type="SAM" id="Phobius"/>
    </source>
</evidence>
<keyword evidence="1" id="KW-0472">Membrane</keyword>
<gene>
    <name evidence="2" type="ORF">PHSY_004337</name>
</gene>